<gene>
    <name evidence="2" type="ORF">JKF63_06679</name>
</gene>
<accession>A0A836IC58</accession>
<dbReference type="Proteomes" id="UP000674318">
    <property type="component" value="Unassembled WGS sequence"/>
</dbReference>
<evidence type="ECO:0000256" key="1">
    <source>
        <dbReference type="SAM" id="Phobius"/>
    </source>
</evidence>
<evidence type="ECO:0000313" key="2">
    <source>
        <dbReference type="EMBL" id="KAG5509369.1"/>
    </source>
</evidence>
<dbReference type="EMBL" id="JAFJZO010000014">
    <property type="protein sequence ID" value="KAG5509369.1"/>
    <property type="molecule type" value="Genomic_DNA"/>
</dbReference>
<feature type="transmembrane region" description="Helical" evidence="1">
    <location>
        <begin position="42"/>
        <end position="63"/>
    </location>
</feature>
<dbReference type="GeneID" id="94292705"/>
<dbReference type="AlphaFoldDB" id="A0A836IC58"/>
<keyword evidence="1" id="KW-0812">Transmembrane</keyword>
<keyword evidence="1" id="KW-0472">Membrane</keyword>
<dbReference type="RefSeq" id="XP_067758521.1">
    <property type="nucleotide sequence ID" value="XM_067902628.1"/>
</dbReference>
<evidence type="ECO:0000313" key="3">
    <source>
        <dbReference type="Proteomes" id="UP000674318"/>
    </source>
</evidence>
<keyword evidence="1" id="KW-1133">Transmembrane helix</keyword>
<keyword evidence="3" id="KW-1185">Reference proteome</keyword>
<organism evidence="2 3">
    <name type="scientific">Porcisia hertigi</name>
    <dbReference type="NCBI Taxonomy" id="2761500"/>
    <lineage>
        <taxon>Eukaryota</taxon>
        <taxon>Discoba</taxon>
        <taxon>Euglenozoa</taxon>
        <taxon>Kinetoplastea</taxon>
        <taxon>Metakinetoplastina</taxon>
        <taxon>Trypanosomatida</taxon>
        <taxon>Trypanosomatidae</taxon>
        <taxon>Leishmaniinae</taxon>
        <taxon>Porcisia</taxon>
    </lineage>
</organism>
<dbReference type="KEGG" id="phet:94292705"/>
<reference evidence="2 3" key="1">
    <citation type="submission" date="2021-02" db="EMBL/GenBank/DDBJ databases">
        <title>Porcisia hertigi Genome sequencing and assembly.</title>
        <authorList>
            <person name="Almutairi H."/>
            <person name="Gatherer D."/>
        </authorList>
    </citation>
    <scope>NUCLEOTIDE SEQUENCE [LARGE SCALE GENOMIC DNA]</scope>
    <source>
        <strain evidence="2 3">C119</strain>
    </source>
</reference>
<protein>
    <submittedName>
        <fullName evidence="2">Uncharacterized protein</fullName>
    </submittedName>
</protein>
<name>A0A836IC58_9TRYP</name>
<sequence length="149" mass="16240">MSISGSLGCGILGLVVPAALDHVGRERWALRECRTLRIWEYFLVFGLGFYGGVSLWSLVLAPAATSCGRASRQAPRTTVSGHADLHSCLHAPPTTTTTNCVFIASQERHAGMPVSRSVDISVFVFQVWLYGCVRVCVWGGGVCFFRHPR</sequence>
<comment type="caution">
    <text evidence="2">The sequence shown here is derived from an EMBL/GenBank/DDBJ whole genome shotgun (WGS) entry which is preliminary data.</text>
</comment>
<proteinExistence type="predicted"/>